<dbReference type="Pfam" id="PF00072">
    <property type="entry name" value="Response_reg"/>
    <property type="match status" value="1"/>
</dbReference>
<dbReference type="RefSeq" id="WP_327598739.1">
    <property type="nucleotide sequence ID" value="NZ_JAYXHS010000001.1"/>
</dbReference>
<feature type="domain" description="HD-GYP" evidence="3">
    <location>
        <begin position="132"/>
        <end position="329"/>
    </location>
</feature>
<keyword evidence="5" id="KW-1185">Reference proteome</keyword>
<accession>A0ABU6K2X2</accession>
<dbReference type="CDD" id="cd00077">
    <property type="entry name" value="HDc"/>
    <property type="match status" value="1"/>
</dbReference>
<dbReference type="SUPFAM" id="SSF109604">
    <property type="entry name" value="HD-domain/PDEase-like"/>
    <property type="match status" value="1"/>
</dbReference>
<dbReference type="PANTHER" id="PTHR45228">
    <property type="entry name" value="CYCLIC DI-GMP PHOSPHODIESTERASE TM_0186-RELATED"/>
    <property type="match status" value="1"/>
</dbReference>
<dbReference type="InterPro" id="IPR052020">
    <property type="entry name" value="Cyclic_di-GMP/3'3'-cGAMP_PDE"/>
</dbReference>
<feature type="modified residue" description="4-aspartylphosphate" evidence="1">
    <location>
        <position position="57"/>
    </location>
</feature>
<dbReference type="InterPro" id="IPR011006">
    <property type="entry name" value="CheY-like_superfamily"/>
</dbReference>
<dbReference type="Gene3D" id="3.40.50.2300">
    <property type="match status" value="1"/>
</dbReference>
<evidence type="ECO:0000259" key="3">
    <source>
        <dbReference type="PROSITE" id="PS51832"/>
    </source>
</evidence>
<dbReference type="Proteomes" id="UP001331561">
    <property type="component" value="Unassembled WGS sequence"/>
</dbReference>
<organism evidence="4 5">
    <name type="scientific">Uliginosibacterium silvisoli</name>
    <dbReference type="NCBI Taxonomy" id="3114758"/>
    <lineage>
        <taxon>Bacteria</taxon>
        <taxon>Pseudomonadati</taxon>
        <taxon>Pseudomonadota</taxon>
        <taxon>Betaproteobacteria</taxon>
        <taxon>Rhodocyclales</taxon>
        <taxon>Zoogloeaceae</taxon>
        <taxon>Uliginosibacterium</taxon>
    </lineage>
</organism>
<dbReference type="InterPro" id="IPR001789">
    <property type="entry name" value="Sig_transdc_resp-reg_receiver"/>
</dbReference>
<protein>
    <submittedName>
        <fullName evidence="4">Two-component system response regulator</fullName>
    </submittedName>
</protein>
<dbReference type="SMART" id="SM00448">
    <property type="entry name" value="REC"/>
    <property type="match status" value="1"/>
</dbReference>
<dbReference type="SMART" id="SM00471">
    <property type="entry name" value="HDc"/>
    <property type="match status" value="1"/>
</dbReference>
<dbReference type="InterPro" id="IPR037522">
    <property type="entry name" value="HD_GYP_dom"/>
</dbReference>
<dbReference type="PANTHER" id="PTHR45228:SF5">
    <property type="entry name" value="CYCLIC DI-GMP PHOSPHODIESTERASE VC_1348-RELATED"/>
    <property type="match status" value="1"/>
</dbReference>
<dbReference type="InterPro" id="IPR003607">
    <property type="entry name" value="HD/PDEase_dom"/>
</dbReference>
<proteinExistence type="predicted"/>
<gene>
    <name evidence="4" type="ORF">VVD49_08655</name>
</gene>
<sequence length="346" mass="38321">MTPPDTRPSLLLVDDEPANLQLLRQILQHDYRLLFAKDGARAIELARQERPDLILLDVMMPGMTGYDACRALKHDALTAHLPVIFVTALSDMSDELEGFNAGAVDYITKPLSPPIVRARVRNHLSLVRVDELRESRLQIVQRLGLAAEYKDNETGKHVIRMSHFSQRLGRAIGMSEREADDLLNAAPMHDIGKIGIPDRILQKPGKLDAEEWAIMQTHAAIGADIIGEHEGGMLAMARRIALTHHEKWDGSGYPNRLAGEDIPLEGRIIAVADVFDALTSVRPYKRAWSVDEAVTHIRDGAGQHFDPQLVELFIADLPAMIEIKERWAEDADTQTDNAATGVPAAA</sequence>
<evidence type="ECO:0000313" key="5">
    <source>
        <dbReference type="Proteomes" id="UP001331561"/>
    </source>
</evidence>
<name>A0ABU6K2X2_9RHOO</name>
<evidence type="ECO:0000313" key="4">
    <source>
        <dbReference type="EMBL" id="MEC5385792.1"/>
    </source>
</evidence>
<dbReference type="CDD" id="cd19920">
    <property type="entry name" value="REC_PA4781-like"/>
    <property type="match status" value="1"/>
</dbReference>
<dbReference type="EMBL" id="JAYXHS010000001">
    <property type="protein sequence ID" value="MEC5385792.1"/>
    <property type="molecule type" value="Genomic_DNA"/>
</dbReference>
<dbReference type="PROSITE" id="PS50110">
    <property type="entry name" value="RESPONSE_REGULATORY"/>
    <property type="match status" value="1"/>
</dbReference>
<dbReference type="Gene3D" id="1.10.3210.10">
    <property type="entry name" value="Hypothetical protein af1432"/>
    <property type="match status" value="1"/>
</dbReference>
<dbReference type="SUPFAM" id="SSF52172">
    <property type="entry name" value="CheY-like"/>
    <property type="match status" value="1"/>
</dbReference>
<evidence type="ECO:0000259" key="2">
    <source>
        <dbReference type="PROSITE" id="PS50110"/>
    </source>
</evidence>
<dbReference type="PROSITE" id="PS51832">
    <property type="entry name" value="HD_GYP"/>
    <property type="match status" value="1"/>
</dbReference>
<comment type="caution">
    <text evidence="4">The sequence shown here is derived from an EMBL/GenBank/DDBJ whole genome shotgun (WGS) entry which is preliminary data.</text>
</comment>
<reference evidence="4 5" key="1">
    <citation type="submission" date="2024-01" db="EMBL/GenBank/DDBJ databases">
        <title>Uliginosibacterium soil sp. nov.</title>
        <authorList>
            <person name="Lv Y."/>
        </authorList>
    </citation>
    <scope>NUCLEOTIDE SEQUENCE [LARGE SCALE GENOMIC DNA]</scope>
    <source>
        <strain evidence="4 5">H3</strain>
    </source>
</reference>
<keyword evidence="1" id="KW-0597">Phosphoprotein</keyword>
<feature type="domain" description="Response regulatory" evidence="2">
    <location>
        <begin position="9"/>
        <end position="124"/>
    </location>
</feature>
<evidence type="ECO:0000256" key="1">
    <source>
        <dbReference type="PROSITE-ProRule" id="PRU00169"/>
    </source>
</evidence>
<dbReference type="Pfam" id="PF13487">
    <property type="entry name" value="HD_5"/>
    <property type="match status" value="1"/>
</dbReference>